<protein>
    <submittedName>
        <fullName evidence="1">Uncharacterized protein</fullName>
    </submittedName>
</protein>
<dbReference type="EMBL" id="KL367506">
    <property type="protein sequence ID" value="KFD68269.1"/>
    <property type="molecule type" value="Genomic_DNA"/>
</dbReference>
<organism evidence="1 3">
    <name type="scientific">Trichuris suis</name>
    <name type="common">pig whipworm</name>
    <dbReference type="NCBI Taxonomy" id="68888"/>
    <lineage>
        <taxon>Eukaryota</taxon>
        <taxon>Metazoa</taxon>
        <taxon>Ecdysozoa</taxon>
        <taxon>Nematoda</taxon>
        <taxon>Enoplea</taxon>
        <taxon>Dorylaimia</taxon>
        <taxon>Trichinellida</taxon>
        <taxon>Trichuridae</taxon>
        <taxon>Trichuris</taxon>
    </lineage>
</organism>
<evidence type="ECO:0000313" key="1">
    <source>
        <dbReference type="EMBL" id="KFD55973.1"/>
    </source>
</evidence>
<sequence length="110" mass="12863">MAFRAFKDYILSELLHSAERATKRSDGCEPSLVIPELLTEHLAEKAFQSHRYNHSVSFLKGYVHVIFTVIKGRQEDSFLHRFKEIEKVKTMLNFPKGSVNTSQRDYWTND</sequence>
<dbReference type="Proteomes" id="UP000030764">
    <property type="component" value="Unassembled WGS sequence"/>
</dbReference>
<evidence type="ECO:0000313" key="3">
    <source>
        <dbReference type="Proteomes" id="UP000030764"/>
    </source>
</evidence>
<name>A0A085MFH7_9BILA</name>
<dbReference type="AlphaFoldDB" id="A0A085MFH7"/>
<evidence type="ECO:0000313" key="2">
    <source>
        <dbReference type="EMBL" id="KFD68269.1"/>
    </source>
</evidence>
<keyword evidence="3" id="KW-1185">Reference proteome</keyword>
<proteinExistence type="predicted"/>
<dbReference type="EMBL" id="KL363196">
    <property type="protein sequence ID" value="KFD55973.1"/>
    <property type="molecule type" value="Genomic_DNA"/>
</dbReference>
<accession>A0A085MFH7</accession>
<dbReference type="Proteomes" id="UP000030758">
    <property type="component" value="Unassembled WGS sequence"/>
</dbReference>
<reference evidence="1 3" key="1">
    <citation type="journal article" date="2014" name="Nat. Genet.">
        <title>Genome and transcriptome of the porcine whipworm Trichuris suis.</title>
        <authorList>
            <person name="Jex A.R."/>
            <person name="Nejsum P."/>
            <person name="Schwarz E.M."/>
            <person name="Hu L."/>
            <person name="Young N.D."/>
            <person name="Hall R.S."/>
            <person name="Korhonen P.K."/>
            <person name="Liao S."/>
            <person name="Thamsborg S."/>
            <person name="Xia J."/>
            <person name="Xu P."/>
            <person name="Wang S."/>
            <person name="Scheerlinck J.P."/>
            <person name="Hofmann A."/>
            <person name="Sternberg P.W."/>
            <person name="Wang J."/>
            <person name="Gasser R.B."/>
        </authorList>
    </citation>
    <scope>NUCLEOTIDE SEQUENCE [LARGE SCALE GENOMIC DNA]</scope>
    <source>
        <strain evidence="2">DCEP-RM93F</strain>
        <strain evidence="1">DCEP-RM93M</strain>
    </source>
</reference>
<gene>
    <name evidence="1" type="ORF">M513_03097</name>
    <name evidence="2" type="ORF">M514_03097</name>
</gene>